<keyword evidence="3 9" id="KW-0217">Developmental protein</keyword>
<evidence type="ECO:0000313" key="10">
    <source>
        <dbReference type="EMBL" id="KAK2982550.1"/>
    </source>
</evidence>
<evidence type="ECO:0000256" key="2">
    <source>
        <dbReference type="ARBA" id="ARBA00010781"/>
    </source>
</evidence>
<evidence type="ECO:0000256" key="4">
    <source>
        <dbReference type="ARBA" id="ARBA00022525"/>
    </source>
</evidence>
<evidence type="ECO:0000256" key="3">
    <source>
        <dbReference type="ARBA" id="ARBA00022473"/>
    </source>
</evidence>
<evidence type="ECO:0000256" key="8">
    <source>
        <dbReference type="ARBA" id="ARBA00023030"/>
    </source>
</evidence>
<dbReference type="Proteomes" id="UP001187471">
    <property type="component" value="Unassembled WGS sequence"/>
</dbReference>
<comment type="caution">
    <text evidence="10">The sequence shown here is derived from an EMBL/GenBank/DDBJ whole genome shotgun (WGS) entry which is preliminary data.</text>
</comment>
<comment type="similarity">
    <text evidence="2 9">Belongs to the phytosulfokine family.</text>
</comment>
<feature type="signal peptide" evidence="9">
    <location>
        <begin position="1"/>
        <end position="23"/>
    </location>
</feature>
<comment type="subcellular location">
    <subcellularLocation>
        <location evidence="1 9">Secreted</location>
    </subcellularLocation>
</comment>
<proteinExistence type="inferred from homology"/>
<keyword evidence="8 9" id="KW-0339">Growth factor</keyword>
<gene>
    <name evidence="10" type="ORF">RJ640_025459</name>
</gene>
<comment type="PTM">
    <text evidence="9">Sulfation is important for activity and for the binding to a putative membrane receptor.</text>
</comment>
<dbReference type="PANTHER" id="PTHR33285">
    <property type="entry name" value="PHYTOSULFOKINES 3"/>
    <property type="match status" value="1"/>
</dbReference>
<dbReference type="AlphaFoldDB" id="A0AA88RHQ2"/>
<dbReference type="GO" id="GO:0008083">
    <property type="term" value="F:growth factor activity"/>
    <property type="evidence" value="ECO:0007669"/>
    <property type="project" value="UniProtKB-UniRule"/>
</dbReference>
<keyword evidence="7 9" id="KW-0221">Differentiation</keyword>
<organism evidence="10 11">
    <name type="scientific">Escallonia rubra</name>
    <dbReference type="NCBI Taxonomy" id="112253"/>
    <lineage>
        <taxon>Eukaryota</taxon>
        <taxon>Viridiplantae</taxon>
        <taxon>Streptophyta</taxon>
        <taxon>Embryophyta</taxon>
        <taxon>Tracheophyta</taxon>
        <taxon>Spermatophyta</taxon>
        <taxon>Magnoliopsida</taxon>
        <taxon>eudicotyledons</taxon>
        <taxon>Gunneridae</taxon>
        <taxon>Pentapetalae</taxon>
        <taxon>asterids</taxon>
        <taxon>campanulids</taxon>
        <taxon>Escalloniales</taxon>
        <taxon>Escalloniaceae</taxon>
        <taxon>Escallonia</taxon>
    </lineage>
</organism>
<sequence>MKKHFHGFALLFFLFIITSQTYARSLAIRKGDKMVKPIKSTEESAAEFETSDFLDNLLGVEDCGNGEQECLNRRVIAEAHLDYIYTQHRKP</sequence>
<evidence type="ECO:0000256" key="6">
    <source>
        <dbReference type="ARBA" id="ARBA00022729"/>
    </source>
</evidence>
<dbReference type="GO" id="GO:0030154">
    <property type="term" value="P:cell differentiation"/>
    <property type="evidence" value="ECO:0007669"/>
    <property type="project" value="UniProtKB-UniRule"/>
</dbReference>
<dbReference type="GO" id="GO:0005576">
    <property type="term" value="C:extracellular region"/>
    <property type="evidence" value="ECO:0007669"/>
    <property type="project" value="UniProtKB-SubCell"/>
</dbReference>
<evidence type="ECO:0000313" key="11">
    <source>
        <dbReference type="Proteomes" id="UP001187471"/>
    </source>
</evidence>
<keyword evidence="6 9" id="KW-0732">Signal</keyword>
<evidence type="ECO:0000256" key="1">
    <source>
        <dbReference type="ARBA" id="ARBA00004613"/>
    </source>
</evidence>
<evidence type="ECO:0000256" key="5">
    <source>
        <dbReference type="ARBA" id="ARBA00022641"/>
    </source>
</evidence>
<keyword evidence="11" id="KW-1185">Reference proteome</keyword>
<dbReference type="GO" id="GO:0008283">
    <property type="term" value="P:cell population proliferation"/>
    <property type="evidence" value="ECO:0007669"/>
    <property type="project" value="UniProtKB-UniRule"/>
</dbReference>
<comment type="function">
    <text evidence="9">Promotes plant cell differentiation, organogenesis and somatic embryogenesis as well as cell proliferation.</text>
</comment>
<keyword evidence="4 9" id="KW-0964">Secreted</keyword>
<protein>
    <recommendedName>
        <fullName evidence="9">Phytosulfokine</fullName>
    </recommendedName>
    <component>
        <recommendedName>
            <fullName evidence="9">Phytosulfokine-alpha</fullName>
            <shortName evidence="9">PSK-alpha</shortName>
            <shortName evidence="9">Phytosulfokine-a</shortName>
        </recommendedName>
    </component>
    <component>
        <recommendedName>
            <fullName evidence="9">Phytosulfokine-beta</fullName>
            <shortName evidence="9">PSK-beta</shortName>
            <shortName evidence="9">Phytosulfokine-b</shortName>
        </recommendedName>
    </component>
</protein>
<comment type="PTM">
    <text evidence="9">PSK-alpha is produced by endopeptidase digestion. PSK-beta is produced from PSK-alpha by exopeptidase digestion.</text>
</comment>
<evidence type="ECO:0000256" key="7">
    <source>
        <dbReference type="ARBA" id="ARBA00022782"/>
    </source>
</evidence>
<feature type="chain" id="PRO_5041516442" description="Phytosulfokine" evidence="9">
    <location>
        <begin position="24"/>
        <end position="91"/>
    </location>
</feature>
<dbReference type="Pfam" id="PF06404">
    <property type="entry name" value="PSK"/>
    <property type="match status" value="1"/>
</dbReference>
<reference evidence="10" key="1">
    <citation type="submission" date="2022-12" db="EMBL/GenBank/DDBJ databases">
        <title>Draft genome assemblies for two species of Escallonia (Escalloniales).</title>
        <authorList>
            <person name="Chanderbali A."/>
            <person name="Dervinis C."/>
            <person name="Anghel I."/>
            <person name="Soltis D."/>
            <person name="Soltis P."/>
            <person name="Zapata F."/>
        </authorList>
    </citation>
    <scope>NUCLEOTIDE SEQUENCE</scope>
    <source>
        <strain evidence="10">UCBG92.1500</strain>
        <tissue evidence="10">Leaf</tissue>
    </source>
</reference>
<dbReference type="PANTHER" id="PTHR33285:SF22">
    <property type="entry name" value="PHYTOSULFOKINES 6-RELATED"/>
    <property type="match status" value="1"/>
</dbReference>
<evidence type="ECO:0000256" key="9">
    <source>
        <dbReference type="RuleBase" id="RU368031"/>
    </source>
</evidence>
<name>A0AA88RHQ2_9ASTE</name>
<accession>A0AA88RHQ2</accession>
<dbReference type="EMBL" id="JAVXUO010001417">
    <property type="protein sequence ID" value="KAK2982550.1"/>
    <property type="molecule type" value="Genomic_DNA"/>
</dbReference>
<keyword evidence="5 9" id="KW-0765">Sulfation</keyword>
<dbReference type="InterPro" id="IPR009438">
    <property type="entry name" value="Phytosulfokine"/>
</dbReference>